<name>I4EL54_9BACT</name>
<reference evidence="2 3" key="1">
    <citation type="journal article" date="2012" name="ISME J.">
        <title>Nitrification expanded: discovery, physiology and genomics of a nitrite-oxidizing bacterium from the phylum Chloroflexi.</title>
        <authorList>
            <person name="Sorokin D.Y."/>
            <person name="Lucker S."/>
            <person name="Vejmelkova D."/>
            <person name="Kostrikina N.A."/>
            <person name="Kleerebezem R."/>
            <person name="Rijpstra W.I."/>
            <person name="Damste J.S."/>
            <person name="Le Paslier D."/>
            <person name="Muyzer G."/>
            <person name="Wagner M."/>
            <person name="van Loosdrecht M.C."/>
            <person name="Daims H."/>
        </authorList>
    </citation>
    <scope>NUCLEOTIDE SEQUENCE [LARGE SCALE GENOMIC DNA]</scope>
    <source>
        <strain evidence="3">none</strain>
    </source>
</reference>
<dbReference type="AlphaFoldDB" id="I4EL54"/>
<protein>
    <submittedName>
        <fullName evidence="2">Uncharacterized protein</fullName>
    </submittedName>
</protein>
<evidence type="ECO:0000313" key="3">
    <source>
        <dbReference type="Proteomes" id="UP000004221"/>
    </source>
</evidence>
<feature type="compositionally biased region" description="Polar residues" evidence="1">
    <location>
        <begin position="1"/>
        <end position="11"/>
    </location>
</feature>
<keyword evidence="3" id="KW-1185">Reference proteome</keyword>
<accession>I4EL54</accession>
<evidence type="ECO:0000256" key="1">
    <source>
        <dbReference type="SAM" id="MobiDB-lite"/>
    </source>
</evidence>
<feature type="region of interest" description="Disordered" evidence="1">
    <location>
        <begin position="1"/>
        <end position="38"/>
    </location>
</feature>
<gene>
    <name evidence="2" type="ORF">NITHO_4940003</name>
</gene>
<organism evidence="2 3">
    <name type="scientific">Nitrolancea hollandica Lb</name>
    <dbReference type="NCBI Taxonomy" id="1129897"/>
    <lineage>
        <taxon>Bacteria</taxon>
        <taxon>Pseudomonadati</taxon>
        <taxon>Thermomicrobiota</taxon>
        <taxon>Thermomicrobia</taxon>
        <taxon>Sphaerobacterales</taxon>
        <taxon>Sphaerobacterineae</taxon>
        <taxon>Sphaerobacteraceae</taxon>
        <taxon>Nitrolancea</taxon>
    </lineage>
</organism>
<dbReference type="EMBL" id="CAGS01000439">
    <property type="protein sequence ID" value="CCF85416.1"/>
    <property type="molecule type" value="Genomic_DNA"/>
</dbReference>
<proteinExistence type="predicted"/>
<dbReference type="RefSeq" id="WP_008480301.1">
    <property type="nucleotide sequence ID" value="NZ_CAGS01000439.1"/>
</dbReference>
<sequence>MAVSPYSSISPEEQRKRAQYQAYQPNPTLGAFGSGPGTSPAPDSFAANAMAFKFPGNAVQGYFQNLGHTSRRSNPFVSFAIETLAPNNDPTLLNILYQLRGGNAADPSGFNTFAQNYIQSLFGNSANRGANGFFNYEDMRNAIRSLFGGTGPAGIREMINGSGQNVGQSIDYVRALIDAMGATALTPLALQQVQAGLQNKIDDFLTSFTQGVTNNNGFADYLLRSGFIDEFF</sequence>
<dbReference type="Proteomes" id="UP000004221">
    <property type="component" value="Unassembled WGS sequence"/>
</dbReference>
<comment type="caution">
    <text evidence="2">The sequence shown here is derived from an EMBL/GenBank/DDBJ whole genome shotgun (WGS) entry which is preliminary data.</text>
</comment>
<evidence type="ECO:0000313" key="2">
    <source>
        <dbReference type="EMBL" id="CCF85416.1"/>
    </source>
</evidence>